<gene>
    <name evidence="8" type="ORF">JN11_04808</name>
</gene>
<evidence type="ECO:0000256" key="3">
    <source>
        <dbReference type="ARBA" id="ARBA00022679"/>
    </source>
</evidence>
<dbReference type="NCBIfam" id="TIGR00455">
    <property type="entry name" value="apsK"/>
    <property type="match status" value="1"/>
</dbReference>
<comment type="caution">
    <text evidence="8">The sequence shown here is derived from an EMBL/GenBank/DDBJ whole genome shotgun (WGS) entry which is preliminary data.</text>
</comment>
<dbReference type="Pfam" id="PF01583">
    <property type="entry name" value="APS_kinase"/>
    <property type="match status" value="1"/>
</dbReference>
<dbReference type="GO" id="GO:0005737">
    <property type="term" value="C:cytoplasm"/>
    <property type="evidence" value="ECO:0007669"/>
    <property type="project" value="TreeGrafter"/>
</dbReference>
<evidence type="ECO:0000256" key="4">
    <source>
        <dbReference type="ARBA" id="ARBA00022741"/>
    </source>
</evidence>
<keyword evidence="6 8" id="KW-0418">Kinase</keyword>
<dbReference type="Gene3D" id="3.40.50.300">
    <property type="entry name" value="P-loop containing nucleotide triphosphate hydrolases"/>
    <property type="match status" value="1"/>
</dbReference>
<reference evidence="8 9" key="1">
    <citation type="submission" date="2019-07" db="EMBL/GenBank/DDBJ databases">
        <title>Genomic Encyclopedia of Archaeal and Bacterial Type Strains, Phase II (KMG-II): from individual species to whole genera.</title>
        <authorList>
            <person name="Goeker M."/>
        </authorList>
    </citation>
    <scope>NUCLEOTIDE SEQUENCE [LARGE SCALE GENOMIC DNA]</scope>
    <source>
        <strain evidence="8 9">ATCC BAA-1854</strain>
    </source>
</reference>
<evidence type="ECO:0000259" key="7">
    <source>
        <dbReference type="Pfam" id="PF01583"/>
    </source>
</evidence>
<dbReference type="InterPro" id="IPR002891">
    <property type="entry name" value="APS"/>
</dbReference>
<dbReference type="OrthoDB" id="9804504at2"/>
<dbReference type="GO" id="GO:0004020">
    <property type="term" value="F:adenylylsulfate kinase activity"/>
    <property type="evidence" value="ECO:0007669"/>
    <property type="project" value="UniProtKB-EC"/>
</dbReference>
<evidence type="ECO:0000256" key="2">
    <source>
        <dbReference type="ARBA" id="ARBA00012121"/>
    </source>
</evidence>
<keyword evidence="5 6" id="KW-0067">ATP-binding</keyword>
<dbReference type="GO" id="GO:0019379">
    <property type="term" value="P:sulfate assimilation, phosphoadenylyl sulfate reduction by phosphoadenylyl-sulfate reductase (thioredoxin)"/>
    <property type="evidence" value="ECO:0007669"/>
    <property type="project" value="TreeGrafter"/>
</dbReference>
<keyword evidence="9" id="KW-1185">Reference proteome</keyword>
<dbReference type="GO" id="GO:0005524">
    <property type="term" value="F:ATP binding"/>
    <property type="evidence" value="ECO:0007669"/>
    <property type="project" value="UniProtKB-KW"/>
</dbReference>
<organism evidence="8 9">
    <name type="scientific">Mucilaginibacter frigoritolerans</name>
    <dbReference type="NCBI Taxonomy" id="652788"/>
    <lineage>
        <taxon>Bacteria</taxon>
        <taxon>Pseudomonadati</taxon>
        <taxon>Bacteroidota</taxon>
        <taxon>Sphingobacteriia</taxon>
        <taxon>Sphingobacteriales</taxon>
        <taxon>Sphingobacteriaceae</taxon>
        <taxon>Mucilaginibacter</taxon>
    </lineage>
</organism>
<dbReference type="SUPFAM" id="SSF52540">
    <property type="entry name" value="P-loop containing nucleoside triphosphate hydrolases"/>
    <property type="match status" value="1"/>
</dbReference>
<dbReference type="InterPro" id="IPR059117">
    <property type="entry name" value="APS_kinase_dom"/>
</dbReference>
<dbReference type="GO" id="GO:0070814">
    <property type="term" value="P:hydrogen sulfide biosynthetic process"/>
    <property type="evidence" value="ECO:0007669"/>
    <property type="project" value="UniProtKB-UniPathway"/>
</dbReference>
<dbReference type="InterPro" id="IPR050512">
    <property type="entry name" value="Sulf_AdTrans/APS_kinase"/>
</dbReference>
<dbReference type="UniPathway" id="UPA00140">
    <property type="reaction ID" value="UER00205"/>
</dbReference>
<keyword evidence="3 6" id="KW-0808">Transferase</keyword>
<evidence type="ECO:0000313" key="8">
    <source>
        <dbReference type="EMBL" id="TWI94202.1"/>
    </source>
</evidence>
<dbReference type="Proteomes" id="UP000317010">
    <property type="component" value="Unassembled WGS sequence"/>
</dbReference>
<dbReference type="EC" id="2.7.1.25" evidence="2 6"/>
<dbReference type="EMBL" id="VLLI01000021">
    <property type="protein sequence ID" value="TWI94202.1"/>
    <property type="molecule type" value="Genomic_DNA"/>
</dbReference>
<dbReference type="InterPro" id="IPR027417">
    <property type="entry name" value="P-loop_NTPase"/>
</dbReference>
<sequence length="181" mass="20485">MIIQLCGMSGVGKSTITDLVKKRLIKNGYQIEVIDGDEYRKALCKDLGFSKEDRNENINRLSFVASKLSAYGIIVIISAINPYDEVRRKVARSYQNVKTVFIDCPVNELIKRDTKGLYNKALLPDGHPDKIYNLTGINDAFDRPENPDLYINTAGQAVKDCTDKLYDFIADCWSKICSKYD</sequence>
<comment type="function">
    <text evidence="6">Catalyzes the synthesis of activated sulfate.</text>
</comment>
<evidence type="ECO:0000313" key="9">
    <source>
        <dbReference type="Proteomes" id="UP000317010"/>
    </source>
</evidence>
<evidence type="ECO:0000256" key="1">
    <source>
        <dbReference type="ARBA" id="ARBA00001823"/>
    </source>
</evidence>
<evidence type="ECO:0000256" key="5">
    <source>
        <dbReference type="ARBA" id="ARBA00022840"/>
    </source>
</evidence>
<comment type="pathway">
    <text evidence="6">Sulfur metabolism; hydrogen sulfide biosynthesis; sulfite from sulfate: step 2/3.</text>
</comment>
<dbReference type="GO" id="GO:0004781">
    <property type="term" value="F:sulfate adenylyltransferase (ATP) activity"/>
    <property type="evidence" value="ECO:0007669"/>
    <property type="project" value="TreeGrafter"/>
</dbReference>
<proteinExistence type="inferred from homology"/>
<accession>A0A562TL31</accession>
<feature type="domain" description="APS kinase" evidence="7">
    <location>
        <begin position="2"/>
        <end position="151"/>
    </location>
</feature>
<keyword evidence="4 6" id="KW-0547">Nucleotide-binding</keyword>
<dbReference type="CDD" id="cd02027">
    <property type="entry name" value="APSK"/>
    <property type="match status" value="1"/>
</dbReference>
<comment type="catalytic activity">
    <reaction evidence="1 6">
        <text>adenosine 5'-phosphosulfate + ATP = 3'-phosphoadenylyl sulfate + ADP + H(+)</text>
        <dbReference type="Rhea" id="RHEA:24152"/>
        <dbReference type="ChEBI" id="CHEBI:15378"/>
        <dbReference type="ChEBI" id="CHEBI:30616"/>
        <dbReference type="ChEBI" id="CHEBI:58243"/>
        <dbReference type="ChEBI" id="CHEBI:58339"/>
        <dbReference type="ChEBI" id="CHEBI:456216"/>
        <dbReference type="EC" id="2.7.1.25"/>
    </reaction>
</comment>
<protein>
    <recommendedName>
        <fullName evidence="2 6">Adenylyl-sulfate kinase</fullName>
        <ecNumber evidence="2 6">2.7.1.25</ecNumber>
    </recommendedName>
</protein>
<dbReference type="RefSeq" id="WP_144916690.1">
    <property type="nucleotide sequence ID" value="NZ_VLLI01000021.1"/>
</dbReference>
<dbReference type="GO" id="GO:0010134">
    <property type="term" value="P:sulfate assimilation via adenylyl sulfate reduction"/>
    <property type="evidence" value="ECO:0007669"/>
    <property type="project" value="TreeGrafter"/>
</dbReference>
<comment type="similarity">
    <text evidence="6">Belongs to the APS kinase family.</text>
</comment>
<name>A0A562TL31_9SPHI</name>
<dbReference type="PANTHER" id="PTHR42700">
    <property type="entry name" value="SULFATE ADENYLYLTRANSFERASE"/>
    <property type="match status" value="1"/>
</dbReference>
<evidence type="ECO:0000256" key="6">
    <source>
        <dbReference type="RuleBase" id="RU004347"/>
    </source>
</evidence>
<dbReference type="PANTHER" id="PTHR42700:SF1">
    <property type="entry name" value="SULFATE ADENYLYLTRANSFERASE"/>
    <property type="match status" value="1"/>
</dbReference>
<dbReference type="AlphaFoldDB" id="A0A562TL31"/>